<gene>
    <name evidence="1" type="ORF">MEUPH1_LOCUS9639</name>
</gene>
<evidence type="ECO:0000313" key="2">
    <source>
        <dbReference type="Proteomes" id="UP001160148"/>
    </source>
</evidence>
<evidence type="ECO:0000313" key="1">
    <source>
        <dbReference type="EMBL" id="CAI6353524.1"/>
    </source>
</evidence>
<proteinExistence type="predicted"/>
<organism evidence="1 2">
    <name type="scientific">Macrosiphum euphorbiae</name>
    <name type="common">potato aphid</name>
    <dbReference type="NCBI Taxonomy" id="13131"/>
    <lineage>
        <taxon>Eukaryota</taxon>
        <taxon>Metazoa</taxon>
        <taxon>Ecdysozoa</taxon>
        <taxon>Arthropoda</taxon>
        <taxon>Hexapoda</taxon>
        <taxon>Insecta</taxon>
        <taxon>Pterygota</taxon>
        <taxon>Neoptera</taxon>
        <taxon>Paraneoptera</taxon>
        <taxon>Hemiptera</taxon>
        <taxon>Sternorrhyncha</taxon>
        <taxon>Aphidomorpha</taxon>
        <taxon>Aphidoidea</taxon>
        <taxon>Aphididae</taxon>
        <taxon>Macrosiphini</taxon>
        <taxon>Macrosiphum</taxon>
    </lineage>
</organism>
<dbReference type="EMBL" id="CARXXK010000002">
    <property type="protein sequence ID" value="CAI6353524.1"/>
    <property type="molecule type" value="Genomic_DNA"/>
</dbReference>
<sequence length="303" mass="34559">MFGNRYGIYMQEEEGGENCGTDEEGQDNVDSVCQSSFVTDEDGYGERNVECGQSGSRYSDIDGFQTEGGSPISHFRLDNFDRSMAPGTFCNIDEPKEMDDYEPGKRRATGGMQYGGYSYEGENQGHVARSSPIYEHMLRRIVDRICDIDFRGNDRYISDVIVPCGPNGVDEVTKELQNMLRQFPPKLPVIVTVHGDLVHSVHVCRQSNSACQCIWLQRSVLYRQHGRRRLRRSVWAIFFSFGAGNPNKLTASVPMEDYVMDATLYKYVVKSYLQYVRNSYLKEVFMSTIVKKYGSSYRFNATH</sequence>
<accession>A0AAV0WCG6</accession>
<dbReference type="Proteomes" id="UP001160148">
    <property type="component" value="Unassembled WGS sequence"/>
</dbReference>
<reference evidence="1 2" key="1">
    <citation type="submission" date="2023-01" db="EMBL/GenBank/DDBJ databases">
        <authorList>
            <person name="Whitehead M."/>
        </authorList>
    </citation>
    <scope>NUCLEOTIDE SEQUENCE [LARGE SCALE GENOMIC DNA]</scope>
</reference>
<name>A0AAV0WCG6_9HEMI</name>
<dbReference type="AlphaFoldDB" id="A0AAV0WCG6"/>
<comment type="caution">
    <text evidence="1">The sequence shown here is derived from an EMBL/GenBank/DDBJ whole genome shotgun (WGS) entry which is preliminary data.</text>
</comment>
<protein>
    <submittedName>
        <fullName evidence="1">Uncharacterized protein</fullName>
    </submittedName>
</protein>
<keyword evidence="2" id="KW-1185">Reference proteome</keyword>